<keyword evidence="2" id="KW-0547">Nucleotide-binding</keyword>
<dbReference type="Gene3D" id="1.10.40.70">
    <property type="match status" value="1"/>
</dbReference>
<comment type="similarity">
    <text evidence="1">Belongs to the GSP E family.</text>
</comment>
<dbReference type="PANTHER" id="PTHR30258">
    <property type="entry name" value="TYPE II SECRETION SYSTEM PROTEIN GSPE-RELATED"/>
    <property type="match status" value="1"/>
</dbReference>
<evidence type="ECO:0000313" key="5">
    <source>
        <dbReference type="EMBL" id="ADH62516.1"/>
    </source>
</evidence>
<evidence type="ECO:0000256" key="1">
    <source>
        <dbReference type="ARBA" id="ARBA00006611"/>
    </source>
</evidence>
<dbReference type="FunFam" id="3.30.450.90:FF:000001">
    <property type="entry name" value="Type II secretion system ATPase GspE"/>
    <property type="match status" value="1"/>
</dbReference>
<dbReference type="SUPFAM" id="SSF52540">
    <property type="entry name" value="P-loop containing nucleoside triphosphate hydrolases"/>
    <property type="match status" value="1"/>
</dbReference>
<keyword evidence="3" id="KW-0067">ATP-binding</keyword>
<sequence>MHVLTIGDKRLGAALLDMGLLEDEELQKAIERHREIGGSLAEIVAEMGLLSERRVAQAIEEIFGIPLVELSEVEIPSEAKSLIPAEKARDLEAIPFAFDGRLLRVALLNPLDNLVLEELEDLTGQIIEPYQTTRASFRYALAKHYPELGLEVPAPPKAATPAEVKLGDLLVKKGWLSPQALQAALAEQEKSGELLGRVLMQKGLVSELQLYQALAEQAGIEFLNELLKEGDLPEPQPEVTALFLRTDALRYQAVPVDMEGKTVRVILADPRHREEVARLLDKPAKFMLATPKVWEGIFNKAYPEKARLGETLVQKGKIDREALQEALSVQRRLGKTRPLGEVLVELGYVKPEDIEESLQKQRQGGGRLEDTLIQSGKIKPEMLARSLAAQLGYPYIDPLEQPPDPSVMMMVPEATVRRYHVFPHHMENGTLVVLMKDPRNIFAIDDLKMITKREILPAVSTETAINKLIERSYGGGGDLDELTKEFEKKKKQEEEVSTSALDDNAVVRLVNNIIREAYLQEASDIHIEPRQQEILVRIRVDGNLREYMKLPKGAGPAIASRVKIMANLDIAERRLPQDGRVRFRERSIDLDLRLSTLPTVYGEKVVMRLLRKATEIPEIEQLGFAPGVFQRFEDVISKPYGIFLITGPTGSGKSFTTFSILKRIATPEKNTTTIEDPVEYEIPGINQTQVNPVAGLTFAKALRSFLRQDPDIIMVGEIRDAETAKIATEAALTGHLVIATLHTNDAAGAVTRLEEMGVELFNISAALVGVLAQRLVRRVCENCKTEVEPDPHILRRLGMSEADIRGKKLYKGVGCERCNGTGYKGRAAIHELMVINEEIRAAIVAGKSASEVKDIARKTGMSTLREDGIQKAFMGITTLEEVLARTIE</sequence>
<dbReference type="FunFam" id="3.30.300.160:FF:000002">
    <property type="entry name" value="Type II secretion system protein E"/>
    <property type="match status" value="1"/>
</dbReference>
<dbReference type="eggNOG" id="COG2804">
    <property type="taxonomic scope" value="Bacteria"/>
</dbReference>
<dbReference type="HOGENOM" id="CLU_013446_8_0_0"/>
<dbReference type="STRING" id="526227.Mesil_0594"/>
<dbReference type="AlphaFoldDB" id="D7BAJ4"/>
<name>D7BAJ4_ALLS1</name>
<dbReference type="FunFam" id="3.40.50.300:FF:000398">
    <property type="entry name" value="Type IV pilus assembly ATPase PilB"/>
    <property type="match status" value="1"/>
</dbReference>
<dbReference type="Gene3D" id="3.30.450.90">
    <property type="match status" value="1"/>
</dbReference>
<dbReference type="OrthoDB" id="9808272at2"/>
<proteinExistence type="inferred from homology"/>
<dbReference type="EMBL" id="CP002042">
    <property type="protein sequence ID" value="ADH62516.1"/>
    <property type="molecule type" value="Genomic_DNA"/>
</dbReference>
<accession>D7BAJ4</accession>
<keyword evidence="6" id="KW-1185">Reference proteome</keyword>
<dbReference type="PANTHER" id="PTHR30258:SF1">
    <property type="entry name" value="PROTEIN TRANSPORT PROTEIN HOFB HOMOLOG"/>
    <property type="match status" value="1"/>
</dbReference>
<dbReference type="Gene3D" id="3.30.300.160">
    <property type="entry name" value="Type II secretion system, protein E, N-terminal domain"/>
    <property type="match status" value="2"/>
</dbReference>
<feature type="domain" description="Bacterial type II secretion system protein E" evidence="4">
    <location>
        <begin position="706"/>
        <end position="720"/>
    </location>
</feature>
<dbReference type="InterPro" id="IPR007831">
    <property type="entry name" value="T2SS_GspE_N"/>
</dbReference>
<dbReference type="SUPFAM" id="SSF160246">
    <property type="entry name" value="EspE N-terminal domain-like"/>
    <property type="match status" value="3"/>
</dbReference>
<dbReference type="PROSITE" id="PS00662">
    <property type="entry name" value="T2SP_E"/>
    <property type="match status" value="1"/>
</dbReference>
<dbReference type="GO" id="GO:0005886">
    <property type="term" value="C:plasma membrane"/>
    <property type="evidence" value="ECO:0007669"/>
    <property type="project" value="TreeGrafter"/>
</dbReference>
<dbReference type="InterPro" id="IPR027417">
    <property type="entry name" value="P-loop_NTPase"/>
</dbReference>
<protein>
    <submittedName>
        <fullName evidence="5">Type II secretion system protein E</fullName>
    </submittedName>
</protein>
<dbReference type="Pfam" id="PF00437">
    <property type="entry name" value="T2SSE"/>
    <property type="match status" value="1"/>
</dbReference>
<reference evidence="5 6" key="1">
    <citation type="journal article" date="2010" name="Stand. Genomic Sci.">
        <title>Complete genome sequence of Meiothermus silvanus type strain (VI-R2).</title>
        <authorList>
            <person name="Sikorski J."/>
            <person name="Tindall B.J."/>
            <person name="Lowry S."/>
            <person name="Lucas S."/>
            <person name="Nolan M."/>
            <person name="Copeland A."/>
            <person name="Glavina Del Rio T."/>
            <person name="Tice H."/>
            <person name="Cheng J.F."/>
            <person name="Han C."/>
            <person name="Pitluck S."/>
            <person name="Liolios K."/>
            <person name="Ivanova N."/>
            <person name="Mavromatis K."/>
            <person name="Mikhailova N."/>
            <person name="Pati A."/>
            <person name="Goodwin L."/>
            <person name="Chen A."/>
            <person name="Palaniappan K."/>
            <person name="Land M."/>
            <person name="Hauser L."/>
            <person name="Chang Y.J."/>
            <person name="Jeffries C.D."/>
            <person name="Rohde M."/>
            <person name="Goker M."/>
            <person name="Woyke T."/>
            <person name="Bristow J."/>
            <person name="Eisen J.A."/>
            <person name="Markowitz V."/>
            <person name="Hugenholtz P."/>
            <person name="Kyrpides N.C."/>
            <person name="Klenk H.P."/>
            <person name="Lapidus A."/>
        </authorList>
    </citation>
    <scope>NUCLEOTIDE SEQUENCE [LARGE SCALE GENOMIC DNA]</scope>
    <source>
        <strain evidence="6">ATCC 700542 / DSM 9946 / VI-R2</strain>
    </source>
</reference>
<dbReference type="Pfam" id="PF05157">
    <property type="entry name" value="MshEN"/>
    <property type="match status" value="3"/>
</dbReference>
<organism evidence="5 6">
    <name type="scientific">Allomeiothermus silvanus (strain ATCC 700542 / DSM 9946 / NBRC 106475 / NCIMB 13440 / VI-R2)</name>
    <name type="common">Thermus silvanus</name>
    <dbReference type="NCBI Taxonomy" id="526227"/>
    <lineage>
        <taxon>Bacteria</taxon>
        <taxon>Thermotogati</taxon>
        <taxon>Deinococcota</taxon>
        <taxon>Deinococci</taxon>
        <taxon>Thermales</taxon>
        <taxon>Thermaceae</taxon>
        <taxon>Allomeiothermus</taxon>
    </lineage>
</organism>
<dbReference type="GO" id="GO:0016887">
    <property type="term" value="F:ATP hydrolysis activity"/>
    <property type="evidence" value="ECO:0007669"/>
    <property type="project" value="TreeGrafter"/>
</dbReference>
<dbReference type="Proteomes" id="UP000001916">
    <property type="component" value="Chromosome"/>
</dbReference>
<evidence type="ECO:0000256" key="2">
    <source>
        <dbReference type="ARBA" id="ARBA00022741"/>
    </source>
</evidence>
<evidence type="ECO:0000313" key="6">
    <source>
        <dbReference type="Proteomes" id="UP000001916"/>
    </source>
</evidence>
<evidence type="ECO:0000256" key="3">
    <source>
        <dbReference type="ARBA" id="ARBA00022840"/>
    </source>
</evidence>
<gene>
    <name evidence="5" type="ordered locus">Mesil_0594</name>
</gene>
<dbReference type="InterPro" id="IPR037257">
    <property type="entry name" value="T2SS_E_N_sf"/>
</dbReference>
<evidence type="ECO:0000259" key="4">
    <source>
        <dbReference type="PROSITE" id="PS00662"/>
    </source>
</evidence>
<dbReference type="CDD" id="cd01129">
    <property type="entry name" value="PulE-GspE-like"/>
    <property type="match status" value="1"/>
</dbReference>
<dbReference type="Gene3D" id="3.40.50.300">
    <property type="entry name" value="P-loop containing nucleotide triphosphate hydrolases"/>
    <property type="match status" value="1"/>
</dbReference>
<dbReference type="RefSeq" id="WP_013157108.1">
    <property type="nucleotide sequence ID" value="NC_014212.1"/>
</dbReference>
<dbReference type="GO" id="GO:0005524">
    <property type="term" value="F:ATP binding"/>
    <property type="evidence" value="ECO:0007669"/>
    <property type="project" value="UniProtKB-KW"/>
</dbReference>
<dbReference type="KEGG" id="msv:Mesil_0594"/>
<dbReference type="InterPro" id="IPR001482">
    <property type="entry name" value="T2SS/T4SS_dom"/>
</dbReference>